<keyword evidence="9" id="KW-1185">Reference proteome</keyword>
<dbReference type="AlphaFoldDB" id="A0A512M6X3"/>
<dbReference type="SMART" id="SM00332">
    <property type="entry name" value="PP2Cc"/>
    <property type="match status" value="1"/>
</dbReference>
<evidence type="ECO:0000259" key="6">
    <source>
        <dbReference type="PROSITE" id="PS50011"/>
    </source>
</evidence>
<proteinExistence type="predicted"/>
<dbReference type="GO" id="GO:0005524">
    <property type="term" value="F:ATP binding"/>
    <property type="evidence" value="ECO:0007669"/>
    <property type="project" value="UniProtKB-KW"/>
</dbReference>
<evidence type="ECO:0000256" key="2">
    <source>
        <dbReference type="ARBA" id="ARBA00022741"/>
    </source>
</evidence>
<dbReference type="CDD" id="cd14014">
    <property type="entry name" value="STKc_PknB_like"/>
    <property type="match status" value="1"/>
</dbReference>
<keyword evidence="5" id="KW-1133">Transmembrane helix</keyword>
<keyword evidence="4" id="KW-0067">ATP-binding</keyword>
<evidence type="ECO:0000313" key="8">
    <source>
        <dbReference type="EMBL" id="GEP42081.1"/>
    </source>
</evidence>
<dbReference type="Pfam" id="PF00069">
    <property type="entry name" value="Pkinase"/>
    <property type="match status" value="1"/>
</dbReference>
<keyword evidence="5" id="KW-0812">Transmembrane</keyword>
<dbReference type="PROSITE" id="PS50011">
    <property type="entry name" value="PROTEIN_KINASE_DOM"/>
    <property type="match status" value="1"/>
</dbReference>
<dbReference type="PROSITE" id="PS51746">
    <property type="entry name" value="PPM_2"/>
    <property type="match status" value="1"/>
</dbReference>
<dbReference type="SUPFAM" id="SSF56112">
    <property type="entry name" value="Protein kinase-like (PK-like)"/>
    <property type="match status" value="1"/>
</dbReference>
<dbReference type="SMART" id="SM00331">
    <property type="entry name" value="PP2C_SIG"/>
    <property type="match status" value="1"/>
</dbReference>
<keyword evidence="1" id="KW-0808">Transferase</keyword>
<feature type="transmembrane region" description="Helical" evidence="5">
    <location>
        <begin position="520"/>
        <end position="540"/>
    </location>
</feature>
<dbReference type="Gene3D" id="1.10.510.10">
    <property type="entry name" value="Transferase(Phosphotransferase) domain 1"/>
    <property type="match status" value="1"/>
</dbReference>
<evidence type="ECO:0000256" key="1">
    <source>
        <dbReference type="ARBA" id="ARBA00022679"/>
    </source>
</evidence>
<dbReference type="Pfam" id="PF13672">
    <property type="entry name" value="PP2C_2"/>
    <property type="match status" value="1"/>
</dbReference>
<dbReference type="PANTHER" id="PTHR43289:SF6">
    <property type="entry name" value="SERINE_THREONINE-PROTEIN KINASE NEKL-3"/>
    <property type="match status" value="1"/>
</dbReference>
<dbReference type="InterPro" id="IPR008271">
    <property type="entry name" value="Ser/Thr_kinase_AS"/>
</dbReference>
<dbReference type="OrthoDB" id="9801841at2"/>
<evidence type="ECO:0000256" key="5">
    <source>
        <dbReference type="SAM" id="Phobius"/>
    </source>
</evidence>
<feature type="domain" description="PPM-type phosphatase" evidence="7">
    <location>
        <begin position="5"/>
        <end position="222"/>
    </location>
</feature>
<dbReference type="EMBL" id="BKAG01000007">
    <property type="protein sequence ID" value="GEP42081.1"/>
    <property type="molecule type" value="Genomic_DNA"/>
</dbReference>
<comment type="caution">
    <text evidence="8">The sequence shown here is derived from an EMBL/GenBank/DDBJ whole genome shotgun (WGS) entry which is preliminary data.</text>
</comment>
<feature type="domain" description="Protein kinase" evidence="6">
    <location>
        <begin position="236"/>
        <end position="506"/>
    </location>
</feature>
<protein>
    <submittedName>
        <fullName evidence="8">Serine/threonine protein kinase</fullName>
    </submittedName>
</protein>
<dbReference type="PANTHER" id="PTHR43289">
    <property type="entry name" value="MITOGEN-ACTIVATED PROTEIN KINASE KINASE KINASE 20-RELATED"/>
    <property type="match status" value="1"/>
</dbReference>
<keyword evidence="8" id="KW-0723">Serine/threonine-protein kinase</keyword>
<dbReference type="PROSITE" id="PS00108">
    <property type="entry name" value="PROTEIN_KINASE_ST"/>
    <property type="match status" value="1"/>
</dbReference>
<name>A0A512M6X3_9BACT</name>
<evidence type="ECO:0000256" key="4">
    <source>
        <dbReference type="ARBA" id="ARBA00022840"/>
    </source>
</evidence>
<dbReference type="InterPro" id="IPR001932">
    <property type="entry name" value="PPM-type_phosphatase-like_dom"/>
</dbReference>
<dbReference type="Proteomes" id="UP000321577">
    <property type="component" value="Unassembled WGS sequence"/>
</dbReference>
<evidence type="ECO:0000256" key="3">
    <source>
        <dbReference type="ARBA" id="ARBA00022777"/>
    </source>
</evidence>
<accession>A0A512M6X3</accession>
<keyword evidence="3 8" id="KW-0418">Kinase</keyword>
<dbReference type="InterPro" id="IPR036457">
    <property type="entry name" value="PPM-type-like_dom_sf"/>
</dbReference>
<gene>
    <name evidence="8" type="ORF">BGE01nite_13720</name>
</gene>
<dbReference type="RefSeq" id="WP_146849685.1">
    <property type="nucleotide sequence ID" value="NZ_BKAG01000007.1"/>
</dbReference>
<dbReference type="SMART" id="SM00220">
    <property type="entry name" value="S_TKc"/>
    <property type="match status" value="1"/>
</dbReference>
<dbReference type="GO" id="GO:0004674">
    <property type="term" value="F:protein serine/threonine kinase activity"/>
    <property type="evidence" value="ECO:0007669"/>
    <property type="project" value="UniProtKB-KW"/>
</dbReference>
<dbReference type="InterPro" id="IPR011009">
    <property type="entry name" value="Kinase-like_dom_sf"/>
</dbReference>
<evidence type="ECO:0000313" key="9">
    <source>
        <dbReference type="Proteomes" id="UP000321577"/>
    </source>
</evidence>
<keyword evidence="5" id="KW-0472">Membrane</keyword>
<dbReference type="SUPFAM" id="SSF81606">
    <property type="entry name" value="PP2C-like"/>
    <property type="match status" value="1"/>
</dbReference>
<dbReference type="InterPro" id="IPR000719">
    <property type="entry name" value="Prot_kinase_dom"/>
</dbReference>
<reference evidence="8 9" key="1">
    <citation type="submission" date="2019-07" db="EMBL/GenBank/DDBJ databases">
        <title>Whole genome shotgun sequence of Brevifollis gellanilyticus NBRC 108608.</title>
        <authorList>
            <person name="Hosoyama A."/>
            <person name="Uohara A."/>
            <person name="Ohji S."/>
            <person name="Ichikawa N."/>
        </authorList>
    </citation>
    <scope>NUCLEOTIDE SEQUENCE [LARGE SCALE GENOMIC DNA]</scope>
    <source>
        <strain evidence="8 9">NBRC 108608</strain>
    </source>
</reference>
<dbReference type="Gene3D" id="3.60.40.10">
    <property type="entry name" value="PPM-type phosphatase domain"/>
    <property type="match status" value="1"/>
</dbReference>
<sequence length="543" mass="60914">MKVLSTSFGLPRNEGDPSSDAFAVRAWDQTVIAVLCDGAGTGTPAREAAQRAVSTLIENYSARPRSWDPPRALTEFTRILNRSFYQESIARYERPEMVSTLAAAVIEGNRLYGVNLGDSRISLWRNDRLFTLSEDHVDDDQRNMLTRALGMTEETTPNVFHIDLEDGDVALLCSDGLSNHLEPEQIDNALRQRSSARSLVHSALLHAKTETMDDISAVVLDIQKTGQLRAMSERALTIPETLAKGQVIDGYELIRSFQGTDRVWLAEKEHQRVVIKFAPVEATSSEPHLNAFVREAWNATRVQTEHFVRSHEPAGQTLRYYVMEFVDAPSLCSVLRERLLSVDSALALGHFLAEASQTLLRLDLAHGDIKPENILCAGDYARLTFKLVDLGSAVELFSISSRAGTASYLAPERFHGAPISERTEIFAIGVTLYQALTRKLPYGEIERFQTPVFSPARGLTKLNPNVPPWLETVVRRAITISPERRYQHYSELLHDLRNPAKVQPFFEHATPLVERISPRFYKVGFFLLLIANLILLLKLISTH</sequence>
<organism evidence="8 9">
    <name type="scientific">Brevifollis gellanilyticus</name>
    <dbReference type="NCBI Taxonomy" id="748831"/>
    <lineage>
        <taxon>Bacteria</taxon>
        <taxon>Pseudomonadati</taxon>
        <taxon>Verrucomicrobiota</taxon>
        <taxon>Verrucomicrobiia</taxon>
        <taxon>Verrucomicrobiales</taxon>
        <taxon>Verrucomicrobiaceae</taxon>
    </lineage>
</organism>
<dbReference type="CDD" id="cd00143">
    <property type="entry name" value="PP2Cc"/>
    <property type="match status" value="1"/>
</dbReference>
<evidence type="ECO:0000259" key="7">
    <source>
        <dbReference type="PROSITE" id="PS51746"/>
    </source>
</evidence>
<keyword evidence="2" id="KW-0547">Nucleotide-binding</keyword>